<dbReference type="Gene3D" id="3.40.50.720">
    <property type="entry name" value="NAD(P)-binding Rossmann-like Domain"/>
    <property type="match status" value="1"/>
</dbReference>
<dbReference type="Pfam" id="PF22725">
    <property type="entry name" value="GFO_IDH_MocA_C3"/>
    <property type="match status" value="1"/>
</dbReference>
<dbReference type="InterPro" id="IPR055170">
    <property type="entry name" value="GFO_IDH_MocA-like_dom"/>
</dbReference>
<evidence type="ECO:0000259" key="4">
    <source>
        <dbReference type="Pfam" id="PF22725"/>
    </source>
</evidence>
<name>A0ABV7PBQ0_9PSEU</name>
<dbReference type="PANTHER" id="PTHR43708">
    <property type="entry name" value="CONSERVED EXPRESSED OXIDOREDUCTASE (EUROFUNG)"/>
    <property type="match status" value="1"/>
</dbReference>
<protein>
    <submittedName>
        <fullName evidence="5">Gfo/Idh/MocA family protein</fullName>
    </submittedName>
</protein>
<dbReference type="SUPFAM" id="SSF51735">
    <property type="entry name" value="NAD(P)-binding Rossmann-fold domains"/>
    <property type="match status" value="1"/>
</dbReference>
<evidence type="ECO:0000259" key="3">
    <source>
        <dbReference type="Pfam" id="PF01408"/>
    </source>
</evidence>
<proteinExistence type="inferred from homology"/>
<sequence>MTIRVALVGLGVAAKSIWLPQLASHPAFTLTTVVDPDPAARSALDSSRLTVVPGIGAVTPSEVDLAVVAAPNHLHCELACALLVKGIPVFVEKPVCLSTAEADRLRQAERDGETVLLGGSAARYRADIRALYGLSGGLGRIRHIELGWVRAGGVPGGWFTRRELSGGGVLIDLGWHLLDTASPLLGGSAIAQAAGTLSADFLGDERRRVTWRADLGGGTLGDVEDTARGFLVTEDGVSVSLRAGWASHEPVDTTTIRVEGSGGTATLSCTFGFSTDRAGGPVLTHLRDGKSVPVTVAAEPIGAEYRRQLDLIRRQLTDPACRGLAIEDAAWTVDAIERCYASAAVYV</sequence>
<dbReference type="RefSeq" id="WP_378245861.1">
    <property type="nucleotide sequence ID" value="NZ_JBHRWK010000091.1"/>
</dbReference>
<comment type="similarity">
    <text evidence="1">Belongs to the Gfo/Idh/MocA family.</text>
</comment>
<dbReference type="Proteomes" id="UP001595645">
    <property type="component" value="Unassembled WGS sequence"/>
</dbReference>
<feature type="domain" description="Gfo/Idh/MocA-like oxidoreductase N-terminal" evidence="3">
    <location>
        <begin position="3"/>
        <end position="113"/>
    </location>
</feature>
<dbReference type="InterPro" id="IPR036291">
    <property type="entry name" value="NAD(P)-bd_dom_sf"/>
</dbReference>
<organism evidence="5 6">
    <name type="scientific">Amycolatopsis speibonae</name>
    <dbReference type="NCBI Taxonomy" id="1450224"/>
    <lineage>
        <taxon>Bacteria</taxon>
        <taxon>Bacillati</taxon>
        <taxon>Actinomycetota</taxon>
        <taxon>Actinomycetes</taxon>
        <taxon>Pseudonocardiales</taxon>
        <taxon>Pseudonocardiaceae</taxon>
        <taxon>Amycolatopsis</taxon>
    </lineage>
</organism>
<dbReference type="EMBL" id="JBHRWK010000091">
    <property type="protein sequence ID" value="MFC3455429.1"/>
    <property type="molecule type" value="Genomic_DNA"/>
</dbReference>
<dbReference type="InterPro" id="IPR000683">
    <property type="entry name" value="Gfo/Idh/MocA-like_OxRdtase_N"/>
</dbReference>
<feature type="domain" description="GFO/IDH/MocA-like oxidoreductase" evidence="4">
    <location>
        <begin position="135"/>
        <end position="265"/>
    </location>
</feature>
<keyword evidence="6" id="KW-1185">Reference proteome</keyword>
<dbReference type="Gene3D" id="3.30.360.10">
    <property type="entry name" value="Dihydrodipicolinate Reductase, domain 2"/>
    <property type="match status" value="1"/>
</dbReference>
<dbReference type="SUPFAM" id="SSF55347">
    <property type="entry name" value="Glyceraldehyde-3-phosphate dehydrogenase-like, C-terminal domain"/>
    <property type="match status" value="1"/>
</dbReference>
<evidence type="ECO:0000313" key="6">
    <source>
        <dbReference type="Proteomes" id="UP001595645"/>
    </source>
</evidence>
<comment type="caution">
    <text evidence="5">The sequence shown here is derived from an EMBL/GenBank/DDBJ whole genome shotgun (WGS) entry which is preliminary data.</text>
</comment>
<evidence type="ECO:0000256" key="1">
    <source>
        <dbReference type="ARBA" id="ARBA00010928"/>
    </source>
</evidence>
<evidence type="ECO:0000313" key="5">
    <source>
        <dbReference type="EMBL" id="MFC3455429.1"/>
    </source>
</evidence>
<dbReference type="Pfam" id="PF01408">
    <property type="entry name" value="GFO_IDH_MocA"/>
    <property type="match status" value="1"/>
</dbReference>
<accession>A0ABV7PBQ0</accession>
<dbReference type="InterPro" id="IPR051317">
    <property type="entry name" value="Gfo/Idh/MocA_oxidoreduct"/>
</dbReference>
<reference evidence="6" key="1">
    <citation type="journal article" date="2019" name="Int. J. Syst. Evol. Microbiol.">
        <title>The Global Catalogue of Microorganisms (GCM) 10K type strain sequencing project: providing services to taxonomists for standard genome sequencing and annotation.</title>
        <authorList>
            <consortium name="The Broad Institute Genomics Platform"/>
            <consortium name="The Broad Institute Genome Sequencing Center for Infectious Disease"/>
            <person name="Wu L."/>
            <person name="Ma J."/>
        </authorList>
    </citation>
    <scope>NUCLEOTIDE SEQUENCE [LARGE SCALE GENOMIC DNA]</scope>
    <source>
        <strain evidence="6">CGMCC 4.7676</strain>
    </source>
</reference>
<keyword evidence="2" id="KW-0560">Oxidoreductase</keyword>
<evidence type="ECO:0000256" key="2">
    <source>
        <dbReference type="ARBA" id="ARBA00023002"/>
    </source>
</evidence>
<gene>
    <name evidence="5" type="ORF">ACFOSH_38845</name>
</gene>
<dbReference type="PANTHER" id="PTHR43708:SF5">
    <property type="entry name" value="CONSERVED EXPRESSED OXIDOREDUCTASE (EUROFUNG)-RELATED"/>
    <property type="match status" value="1"/>
</dbReference>